<dbReference type="Gene3D" id="3.40.1350.10">
    <property type="match status" value="1"/>
</dbReference>
<keyword evidence="2" id="KW-0540">Nuclease</keyword>
<evidence type="ECO:0000259" key="4">
    <source>
        <dbReference type="SMART" id="SM00990"/>
    </source>
</evidence>
<organism evidence="5 6">
    <name type="scientific">Brevibacterium phage LuckyBarnes</name>
    <dbReference type="NCBI Taxonomy" id="2027888"/>
    <lineage>
        <taxon>Viruses</taxon>
        <taxon>Duplodnaviria</taxon>
        <taxon>Heunggongvirae</taxon>
        <taxon>Uroviricota</taxon>
        <taxon>Caudoviricetes</taxon>
        <taxon>Luckybarnesvirus</taxon>
        <taxon>Luckybarnesvirus luckybarnes</taxon>
    </lineage>
</organism>
<dbReference type="Pfam" id="PF08774">
    <property type="entry name" value="VRR_NUC"/>
    <property type="match status" value="1"/>
</dbReference>
<dbReference type="EMBL" id="MF668275">
    <property type="protein sequence ID" value="ASZ73384.1"/>
    <property type="molecule type" value="Genomic_DNA"/>
</dbReference>
<keyword evidence="6" id="KW-1185">Reference proteome</keyword>
<evidence type="ECO:0000256" key="2">
    <source>
        <dbReference type="ARBA" id="ARBA00022722"/>
    </source>
</evidence>
<proteinExistence type="predicted"/>
<dbReference type="SMART" id="SM00990">
    <property type="entry name" value="VRR_NUC"/>
    <property type="match status" value="1"/>
</dbReference>
<protein>
    <submittedName>
        <fullName evidence="5">Nuclease</fullName>
    </submittedName>
</protein>
<dbReference type="GO" id="GO:0003676">
    <property type="term" value="F:nucleic acid binding"/>
    <property type="evidence" value="ECO:0007669"/>
    <property type="project" value="InterPro"/>
</dbReference>
<evidence type="ECO:0000256" key="3">
    <source>
        <dbReference type="ARBA" id="ARBA00022801"/>
    </source>
</evidence>
<evidence type="ECO:0000313" key="6">
    <source>
        <dbReference type="Proteomes" id="UP000224487"/>
    </source>
</evidence>
<dbReference type="GO" id="GO:0016788">
    <property type="term" value="F:hydrolase activity, acting on ester bonds"/>
    <property type="evidence" value="ECO:0007669"/>
    <property type="project" value="InterPro"/>
</dbReference>
<feature type="domain" description="VRR-NUC" evidence="4">
    <location>
        <begin position="25"/>
        <end position="104"/>
    </location>
</feature>
<name>A0A249XQD2_9CAUD</name>
<accession>A0A249XQD2</accession>
<dbReference type="Proteomes" id="UP000224487">
    <property type="component" value="Genome"/>
</dbReference>
<comment type="cofactor">
    <cofactor evidence="1">
        <name>Mg(2+)</name>
        <dbReference type="ChEBI" id="CHEBI:18420"/>
    </cofactor>
</comment>
<evidence type="ECO:0000313" key="5">
    <source>
        <dbReference type="EMBL" id="ASZ73384.1"/>
    </source>
</evidence>
<evidence type="ECO:0000256" key="1">
    <source>
        <dbReference type="ARBA" id="ARBA00001946"/>
    </source>
</evidence>
<sequence>MIQIVLSLVTVVTSHTYARAKLYSMRESSVESKLHRGVLKLGGLSYKWVPIIAGLPDRVVLLPGGRVYFIELKATDGKLRPDQLVMHEKFRKRGIDVVVLTGPAEVDRWLNERNREQ</sequence>
<reference evidence="6" key="1">
    <citation type="submission" date="2017-08" db="EMBL/GenBank/DDBJ databases">
        <authorList>
            <person name="de Groot N.N."/>
        </authorList>
    </citation>
    <scope>NUCLEOTIDE SEQUENCE [LARGE SCALE GENOMIC DNA]</scope>
</reference>
<dbReference type="InterPro" id="IPR011856">
    <property type="entry name" value="tRNA_endonuc-like_dom_sf"/>
</dbReference>
<keyword evidence="3" id="KW-0378">Hydrolase</keyword>
<dbReference type="GO" id="GO:0004518">
    <property type="term" value="F:nuclease activity"/>
    <property type="evidence" value="ECO:0007669"/>
    <property type="project" value="UniProtKB-KW"/>
</dbReference>
<gene>
    <name evidence="5" type="ORF">SEA_LUCKYBARNES_67</name>
</gene>
<dbReference type="InterPro" id="IPR014883">
    <property type="entry name" value="VRR_NUC"/>
</dbReference>